<keyword evidence="7" id="KW-0378">Hydrolase</keyword>
<comment type="cofactor">
    <cofactor evidence="1">
        <name>Mg(2+)</name>
        <dbReference type="ChEBI" id="CHEBI:18420"/>
    </cofactor>
</comment>
<dbReference type="PANTHER" id="PTHR12876:SF35">
    <property type="entry name" value="LD08718P-RELATED"/>
    <property type="match status" value="1"/>
</dbReference>
<feature type="region of interest" description="Disordered" evidence="11">
    <location>
        <begin position="611"/>
        <end position="713"/>
    </location>
</feature>
<dbReference type="GO" id="GO:0016787">
    <property type="term" value="F:hydrolase activity"/>
    <property type="evidence" value="ECO:0007669"/>
    <property type="project" value="UniProtKB-KW"/>
</dbReference>
<feature type="region of interest" description="Disordered" evidence="11">
    <location>
        <begin position="388"/>
        <end position="411"/>
    </location>
</feature>
<evidence type="ECO:0000256" key="7">
    <source>
        <dbReference type="ARBA" id="ARBA00022801"/>
    </source>
</evidence>
<dbReference type="GO" id="GO:0008270">
    <property type="term" value="F:zinc ion binding"/>
    <property type="evidence" value="ECO:0007669"/>
    <property type="project" value="UniProtKB-KW"/>
</dbReference>
<dbReference type="GO" id="GO:0036464">
    <property type="term" value="C:cytoplasmic ribonucleoprotein granule"/>
    <property type="evidence" value="ECO:0007669"/>
    <property type="project" value="TreeGrafter"/>
</dbReference>
<dbReference type="InterPro" id="IPR000571">
    <property type="entry name" value="Znf_CCCH"/>
</dbReference>
<feature type="compositionally biased region" description="Acidic residues" evidence="11">
    <location>
        <begin position="92"/>
        <end position="102"/>
    </location>
</feature>
<feature type="region of interest" description="Disordered" evidence="11">
    <location>
        <begin position="975"/>
        <end position="1043"/>
    </location>
</feature>
<feature type="region of interest" description="Disordered" evidence="11">
    <location>
        <begin position="928"/>
        <end position="947"/>
    </location>
</feature>
<dbReference type="EMBL" id="JAXCGZ010007970">
    <property type="protein sequence ID" value="KAK7078168.1"/>
    <property type="molecule type" value="Genomic_DNA"/>
</dbReference>
<evidence type="ECO:0000256" key="6">
    <source>
        <dbReference type="ARBA" id="ARBA00022771"/>
    </source>
</evidence>
<name>A0AAN8XBF9_HALRR</name>
<feature type="region of interest" description="Disordered" evidence="11">
    <location>
        <begin position="23"/>
        <end position="51"/>
    </location>
</feature>
<keyword evidence="4 10" id="KW-0479">Metal-binding</keyword>
<dbReference type="InterPro" id="IPR021869">
    <property type="entry name" value="RNase_Zc3h12_NYN"/>
</dbReference>
<dbReference type="Pfam" id="PF11977">
    <property type="entry name" value="RNase_Zc3h12a"/>
    <property type="match status" value="1"/>
</dbReference>
<dbReference type="PROSITE" id="PS50103">
    <property type="entry name" value="ZF_C3H1"/>
    <property type="match status" value="1"/>
</dbReference>
<proteinExistence type="inferred from homology"/>
<keyword evidence="8 10" id="KW-0862">Zinc</keyword>
<evidence type="ECO:0000256" key="2">
    <source>
        <dbReference type="ARBA" id="ARBA00010922"/>
    </source>
</evidence>
<dbReference type="Pfam" id="PF18561">
    <property type="entry name" value="Regnase_1_C"/>
    <property type="match status" value="1"/>
</dbReference>
<feature type="compositionally biased region" description="Low complexity" evidence="11">
    <location>
        <begin position="1095"/>
        <end position="1115"/>
    </location>
</feature>
<evidence type="ECO:0000256" key="5">
    <source>
        <dbReference type="ARBA" id="ARBA00022759"/>
    </source>
</evidence>
<evidence type="ECO:0000256" key="4">
    <source>
        <dbReference type="ARBA" id="ARBA00022723"/>
    </source>
</evidence>
<protein>
    <recommendedName>
        <fullName evidence="12">C3H1-type domain-containing protein</fullName>
    </recommendedName>
</protein>
<dbReference type="GO" id="GO:0005634">
    <property type="term" value="C:nucleus"/>
    <property type="evidence" value="ECO:0007669"/>
    <property type="project" value="TreeGrafter"/>
</dbReference>
<feature type="compositionally biased region" description="Basic and acidic residues" evidence="11">
    <location>
        <begin position="401"/>
        <end position="411"/>
    </location>
</feature>
<feature type="compositionally biased region" description="Polar residues" evidence="11">
    <location>
        <begin position="1004"/>
        <end position="1036"/>
    </location>
</feature>
<feature type="compositionally biased region" description="Polar residues" evidence="11">
    <location>
        <begin position="739"/>
        <end position="767"/>
    </location>
</feature>
<dbReference type="Gene3D" id="3.40.50.11980">
    <property type="match status" value="1"/>
</dbReference>
<feature type="region of interest" description="Disordered" evidence="11">
    <location>
        <begin position="83"/>
        <end position="109"/>
    </location>
</feature>
<feature type="compositionally biased region" description="Polar residues" evidence="11">
    <location>
        <begin position="869"/>
        <end position="896"/>
    </location>
</feature>
<evidence type="ECO:0000259" key="12">
    <source>
        <dbReference type="PROSITE" id="PS50103"/>
    </source>
</evidence>
<evidence type="ECO:0000256" key="1">
    <source>
        <dbReference type="ARBA" id="ARBA00001946"/>
    </source>
</evidence>
<keyword evidence="3" id="KW-0540">Nuclease</keyword>
<dbReference type="GO" id="GO:0003729">
    <property type="term" value="F:mRNA binding"/>
    <property type="evidence" value="ECO:0007669"/>
    <property type="project" value="TreeGrafter"/>
</dbReference>
<feature type="compositionally biased region" description="Polar residues" evidence="11">
    <location>
        <begin position="660"/>
        <end position="681"/>
    </location>
</feature>
<comment type="similarity">
    <text evidence="2">Belongs to the ZC3H12 family.</text>
</comment>
<dbReference type="Pfam" id="PF18039">
    <property type="entry name" value="UBA_6"/>
    <property type="match status" value="1"/>
</dbReference>
<evidence type="ECO:0000256" key="3">
    <source>
        <dbReference type="ARBA" id="ARBA00022722"/>
    </source>
</evidence>
<dbReference type="GO" id="GO:0004521">
    <property type="term" value="F:RNA endonuclease activity"/>
    <property type="evidence" value="ECO:0007669"/>
    <property type="project" value="TreeGrafter"/>
</dbReference>
<feature type="compositionally biased region" description="Pro residues" evidence="11">
    <location>
        <begin position="27"/>
        <end position="43"/>
    </location>
</feature>
<evidence type="ECO:0000256" key="10">
    <source>
        <dbReference type="PROSITE-ProRule" id="PRU00723"/>
    </source>
</evidence>
<evidence type="ECO:0000256" key="9">
    <source>
        <dbReference type="ARBA" id="ARBA00022842"/>
    </source>
</evidence>
<dbReference type="FunFam" id="3.40.50.11980:FF:000001">
    <property type="entry name" value="ZC3H12A isoform 1"/>
    <property type="match status" value="1"/>
</dbReference>
<evidence type="ECO:0000256" key="8">
    <source>
        <dbReference type="ARBA" id="ARBA00022833"/>
    </source>
</evidence>
<feature type="region of interest" description="Disordered" evidence="11">
    <location>
        <begin position="739"/>
        <end position="794"/>
    </location>
</feature>
<evidence type="ECO:0000313" key="14">
    <source>
        <dbReference type="Proteomes" id="UP001381693"/>
    </source>
</evidence>
<keyword evidence="9" id="KW-0460">Magnesium</keyword>
<feature type="region of interest" description="Disordered" evidence="11">
    <location>
        <begin position="1095"/>
        <end position="1125"/>
    </location>
</feature>
<accession>A0AAN8XBF9</accession>
<dbReference type="PANTHER" id="PTHR12876">
    <property type="entry name" value="N4BP1-RELATED"/>
    <property type="match status" value="1"/>
</dbReference>
<evidence type="ECO:0000313" key="13">
    <source>
        <dbReference type="EMBL" id="KAK7078168.1"/>
    </source>
</evidence>
<organism evidence="13 14">
    <name type="scientific">Halocaridina rubra</name>
    <name type="common">Hawaiian red shrimp</name>
    <dbReference type="NCBI Taxonomy" id="373956"/>
    <lineage>
        <taxon>Eukaryota</taxon>
        <taxon>Metazoa</taxon>
        <taxon>Ecdysozoa</taxon>
        <taxon>Arthropoda</taxon>
        <taxon>Crustacea</taxon>
        <taxon>Multicrustacea</taxon>
        <taxon>Malacostraca</taxon>
        <taxon>Eumalacostraca</taxon>
        <taxon>Eucarida</taxon>
        <taxon>Decapoda</taxon>
        <taxon>Pleocyemata</taxon>
        <taxon>Caridea</taxon>
        <taxon>Atyoidea</taxon>
        <taxon>Atyidae</taxon>
        <taxon>Halocaridina</taxon>
    </lineage>
</organism>
<feature type="non-terminal residue" evidence="13">
    <location>
        <position position="1"/>
    </location>
</feature>
<dbReference type="InterPro" id="IPR040546">
    <property type="entry name" value="Rege-1_UBA-like"/>
</dbReference>
<dbReference type="Proteomes" id="UP001381693">
    <property type="component" value="Unassembled WGS sequence"/>
</dbReference>
<keyword evidence="14" id="KW-1185">Reference proteome</keyword>
<dbReference type="AlphaFoldDB" id="A0AAN8XBF9"/>
<feature type="region of interest" description="Disordered" evidence="11">
    <location>
        <begin position="854"/>
        <end position="905"/>
    </location>
</feature>
<dbReference type="InterPro" id="IPR040757">
    <property type="entry name" value="Regnase_1/ZC3H12_C"/>
</dbReference>
<feature type="compositionally biased region" description="Polar residues" evidence="11">
    <location>
        <begin position="776"/>
        <end position="787"/>
    </location>
</feature>
<reference evidence="13 14" key="1">
    <citation type="submission" date="2023-11" db="EMBL/GenBank/DDBJ databases">
        <title>Halocaridina rubra genome assembly.</title>
        <authorList>
            <person name="Smith C."/>
        </authorList>
    </citation>
    <scope>NUCLEOTIDE SEQUENCE [LARGE SCALE GENOMIC DNA]</scope>
    <source>
        <strain evidence="13">EP-1</strain>
        <tissue evidence="13">Whole</tissue>
    </source>
</reference>
<gene>
    <name evidence="13" type="ORF">SK128_017920</name>
</gene>
<feature type="compositionally biased region" description="Basic and acidic residues" evidence="11">
    <location>
        <begin position="611"/>
        <end position="620"/>
    </location>
</feature>
<evidence type="ECO:0000256" key="11">
    <source>
        <dbReference type="SAM" id="MobiDB-lite"/>
    </source>
</evidence>
<sequence length="1188" mass="126644">DVVRVAVGERGVVGSGCLLSAMSGVEAPPPEAAPSPPPSPPHLAHPTAHDDDQPVIAVTTTAATTTTLTSAVVSSEVLPPALPRSRRKLENEDSSYDSDFEPCEWTPASHDDVCRTESDTLGAEFAEYVTIKHNIPPSASSSSITITTLSSSLAISSSHSSTSVITTVTSTRCTSPIASSSATSSTTSTVIATAVAPSSPAVTPSSITTCATAVTVASTGIVTSGTETLSAKESVRATSPAVRLPPVSLSSSAVGTPSVSITPPSPAIVTTSHSLAFSQSVAVVSLPNSCSTCSTSGSVPPVAAVPSEAKVSGAVSSAATPSSQASSSEVASGVAWVVQHSGYASQVEFGVKLGYSESLVQLALAKLGGAPDKDELLAELIRLGTSVGRPEGEGEATDEVTDVKDETELHHHQPPLKPIIIDGSNVAMRHGNKTVFSCRGLRICVDWFRARGHTEITVFVPSWRKEAPRWDTPIKDQEILLELEQENVLVFTPSRVCGGKRIVSYDDRYILNEAVATGGIVVSNDNYRDLAAESQAFRKVIEESLLMYSWVNGRFVPPDDPLGRNGPTLDAFLRRTPKDRQAPCPYGRKCTYGNKCKYMHPERGTAPLKSVTERLQEQAQRHFQKKASSRDSSPGEGLRGKSLSLPVGVADTDITKKPLQRTQSTVPSVSLTLPSALTQETPTHDLGPNPATSTASHTHRHLMPPQLDTHPLEPLRSSTLFKSESSLYHMYTSQGPQASFGSSTWAWDSQGTMPNPQGGQPHSQPQNYGAHMPLTKNLSDPDSVSSENPHKKLQRQLTLNPTFDSRLYKIVGFKEPAPKPFPLGGTVHQQQPQQQAVGQVSPSRTVKHEPDNLVHSQVTGGMTGRISPGYSSQYGSRDQVSSGLHQPLTRHSSSQEGAKHMTSLPGHLYPPYSHPHVTRFASAPDPIWGGHQQQTAPGPPHITRLNSTSDTRLNLYGCGGESQFISEVYDDQVTRLPPFHPGATHHSASPVPAPSPGPIGTRPMSPQQGNMLHRSSSVSRQLKNSQQHIPSQQTPGFANPIAGATSHEDTRLRVYYHLSNLFPEAQVRAVLAMYPEETDPQKICTSILSLNPAPVRSRPMSPQQPQPAAVSHPAQTLPIRGSSPLTAGFSNPLPAAVSSHEDARFLAFNHLSQLFPEAQVRAVLARFPDETDAQKLCATLIGLSGNQS</sequence>
<dbReference type="InterPro" id="IPR051101">
    <property type="entry name" value="ZC3H12/N4BP1_RNase_Reg"/>
</dbReference>
<feature type="domain" description="C3H1-type" evidence="12">
    <location>
        <begin position="578"/>
        <end position="603"/>
    </location>
</feature>
<keyword evidence="6 10" id="KW-0863">Zinc-finger</keyword>
<comment type="caution">
    <text evidence="13">The sequence shown here is derived from an EMBL/GenBank/DDBJ whole genome shotgun (WGS) entry which is preliminary data.</text>
</comment>
<keyword evidence="5" id="KW-0255">Endonuclease</keyword>
<feature type="zinc finger region" description="C3H1-type" evidence="10">
    <location>
        <begin position="578"/>
        <end position="603"/>
    </location>
</feature>